<dbReference type="STRING" id="1209072.GCA_000766945_03176"/>
<comment type="similarity">
    <text evidence="1">Belongs to the aspartyl/asparaginyl beta-hydroxylase family.</text>
</comment>
<evidence type="ECO:0000313" key="7">
    <source>
        <dbReference type="Proteomes" id="UP000216101"/>
    </source>
</evidence>
<dbReference type="Pfam" id="PF05118">
    <property type="entry name" value="Asp_Arg_Hydrox"/>
    <property type="match status" value="1"/>
</dbReference>
<dbReference type="SUPFAM" id="SSF51197">
    <property type="entry name" value="Clavaminate synthase-like"/>
    <property type="match status" value="1"/>
</dbReference>
<accession>A0A266Q1Y9</accession>
<feature type="transmembrane region" description="Helical" evidence="4">
    <location>
        <begin position="281"/>
        <end position="299"/>
    </location>
</feature>
<keyword evidence="4" id="KW-0472">Membrane</keyword>
<evidence type="ECO:0000256" key="4">
    <source>
        <dbReference type="SAM" id="Phobius"/>
    </source>
</evidence>
<dbReference type="Gene3D" id="2.60.120.330">
    <property type="entry name" value="B-lactam Antibiotic, Isopenicillin N Synthase, Chain"/>
    <property type="match status" value="1"/>
</dbReference>
<dbReference type="InterPro" id="IPR027443">
    <property type="entry name" value="IPNS-like_sf"/>
</dbReference>
<dbReference type="EMBL" id="NHNI01000003">
    <property type="protein sequence ID" value="OZY83862.1"/>
    <property type="molecule type" value="Genomic_DNA"/>
</dbReference>
<dbReference type="InterPro" id="IPR007803">
    <property type="entry name" value="Asp/Arg/Pro-Hydrxlase"/>
</dbReference>
<feature type="domain" description="Aspartyl/asparaginy/proline hydroxylase" evidence="5">
    <location>
        <begin position="71"/>
        <end position="224"/>
    </location>
</feature>
<evidence type="ECO:0000256" key="2">
    <source>
        <dbReference type="ARBA" id="ARBA00022964"/>
    </source>
</evidence>
<keyword evidence="4" id="KW-1133">Transmembrane helix</keyword>
<dbReference type="Proteomes" id="UP000216101">
    <property type="component" value="Unassembled WGS sequence"/>
</dbReference>
<reference evidence="7" key="1">
    <citation type="submission" date="2017-05" db="EMBL/GenBank/DDBJ databases">
        <authorList>
            <person name="Barney B.M."/>
        </authorList>
    </citation>
    <scope>NUCLEOTIDE SEQUENCE [LARGE SCALE GENOMIC DNA]</scope>
    <source>
        <strain evidence="7">PSBB022</strain>
    </source>
</reference>
<evidence type="ECO:0000256" key="1">
    <source>
        <dbReference type="ARBA" id="ARBA00007730"/>
    </source>
</evidence>
<dbReference type="PANTHER" id="PTHR46332">
    <property type="entry name" value="ASPARTATE BETA-HYDROXYLASE DOMAIN-CONTAINING PROTEIN 2"/>
    <property type="match status" value="1"/>
</dbReference>
<dbReference type="GO" id="GO:0051213">
    <property type="term" value="F:dioxygenase activity"/>
    <property type="evidence" value="ECO:0007669"/>
    <property type="project" value="UniProtKB-KW"/>
</dbReference>
<evidence type="ECO:0000313" key="6">
    <source>
        <dbReference type="EMBL" id="OZY83862.1"/>
    </source>
</evidence>
<organism evidence="6 7">
    <name type="scientific">Cellvibrio mixtus</name>
    <dbReference type="NCBI Taxonomy" id="39650"/>
    <lineage>
        <taxon>Bacteria</taxon>
        <taxon>Pseudomonadati</taxon>
        <taxon>Pseudomonadota</taxon>
        <taxon>Gammaproteobacteria</taxon>
        <taxon>Cellvibrionales</taxon>
        <taxon>Cellvibrionaceae</taxon>
        <taxon>Cellvibrio</taxon>
    </lineage>
</organism>
<sequence length="300" mass="34734">MMGLIVLAIFVVSAIYVQQRGVAQHNRFVRKVTDHANFLAPINCLFYLFAKDRNQVFISPQDFPELKVIQDNWEMIRDEAINLNDSAQIKASTDLDDLGFNSFFRTGWKRFYLKWYGANLKSAENLCPKTVALISGIPSIKGAMFTMLPPGSRLGKHRDPYAGSLRYHLGLVTPNSDDCYISVDDQKYSWRDGEAVMFDETYIHYAENKTDQNRIILFLDIKRPVNFFLVDWINEIFSRIVVAGSATKNIKGDKVGFLNRIFGFFYRISLMGKKIKTINKPLYYILQYGLYIGLIYWIFF</sequence>
<gene>
    <name evidence="6" type="ORF">CBP51_18790</name>
</gene>
<name>A0A266Q1Y9_9GAMM</name>
<keyword evidence="3" id="KW-0560">Oxidoreductase</keyword>
<protein>
    <submittedName>
        <fullName evidence="6">Aspartyl beta-hydroxylase</fullName>
    </submittedName>
</protein>
<dbReference type="InterPro" id="IPR051821">
    <property type="entry name" value="Asp/Asn_beta-hydroxylase"/>
</dbReference>
<keyword evidence="2" id="KW-0223">Dioxygenase</keyword>
<dbReference type="AlphaFoldDB" id="A0A266Q1Y9"/>
<evidence type="ECO:0000259" key="5">
    <source>
        <dbReference type="Pfam" id="PF05118"/>
    </source>
</evidence>
<keyword evidence="7" id="KW-1185">Reference proteome</keyword>
<comment type="caution">
    <text evidence="6">The sequence shown here is derived from an EMBL/GenBank/DDBJ whole genome shotgun (WGS) entry which is preliminary data.</text>
</comment>
<evidence type="ECO:0000256" key="3">
    <source>
        <dbReference type="ARBA" id="ARBA00023002"/>
    </source>
</evidence>
<keyword evidence="4" id="KW-0812">Transmembrane</keyword>
<proteinExistence type="inferred from homology"/>
<dbReference type="PANTHER" id="PTHR46332:SF5">
    <property type="entry name" value="ASPARTATE BETA-HYDROXYLASE DOMAIN CONTAINING 2"/>
    <property type="match status" value="1"/>
</dbReference>